<dbReference type="AlphaFoldDB" id="A0AAE2DK83"/>
<dbReference type="EMBL" id="JTGH01000014">
    <property type="protein sequence ID" value="KIF58624.1"/>
    <property type="molecule type" value="Genomic_DNA"/>
</dbReference>
<sequence length="327" mass="36643">MDKTVELPSEYVRAIQLADLIIYSVKKSLRHGSGNQVASNIPTVFVPESKEQKAVISAYPATHLVREVRALKKELYALPVRPNSGPHHPMRGAIAALEVGAGNCGEMADLAYVLCREYFSSEWRVMRASAPRPADHGFCLVWKGEEPESIIRYVNGKPLKTIAIIAVDAWPIYSQAVLWNDHFMSSRTLKRSTWRTTGLISPPKAEKNCIGSAAPKQAALHSMSELIKGLRAGNRIEATLKSRHVLIARRAQERFEFSDTFRTSLREASVAKIKAEKPPAKQLEHLWATHGDITIEYRERNVRLREDEVEPDNQSQTKKARVSGEEA</sequence>
<dbReference type="RefSeq" id="WP_039770279.1">
    <property type="nucleotide sequence ID" value="NZ_JTGH01000014.1"/>
</dbReference>
<organism evidence="2 3">
    <name type="scientific">Pseudomonas fluorescens</name>
    <dbReference type="NCBI Taxonomy" id="294"/>
    <lineage>
        <taxon>Bacteria</taxon>
        <taxon>Pseudomonadati</taxon>
        <taxon>Pseudomonadota</taxon>
        <taxon>Gammaproteobacteria</taxon>
        <taxon>Pseudomonadales</taxon>
        <taxon>Pseudomonadaceae</taxon>
        <taxon>Pseudomonas</taxon>
    </lineage>
</organism>
<proteinExistence type="predicted"/>
<dbReference type="Proteomes" id="UP000031587">
    <property type="component" value="Unassembled WGS sequence"/>
</dbReference>
<feature type="region of interest" description="Disordered" evidence="1">
    <location>
        <begin position="305"/>
        <end position="327"/>
    </location>
</feature>
<comment type="caution">
    <text evidence="2">The sequence shown here is derived from an EMBL/GenBank/DDBJ whole genome shotgun (WGS) entry which is preliminary data.</text>
</comment>
<reference evidence="2 3" key="1">
    <citation type="submission" date="2014-11" db="EMBL/GenBank/DDBJ databases">
        <title>Draft genome sequence of Pseudomonas fluorescens strains SF4c SF39a.</title>
        <authorList>
            <person name="Underwood G.E."/>
            <person name="Ly L.K."/>
            <person name="Bitzer A.S."/>
            <person name="Godino A."/>
            <person name="Bucci V."/>
            <person name="Fischer S."/>
            <person name="Silby M.W."/>
        </authorList>
    </citation>
    <scope>NUCLEOTIDE SEQUENCE [LARGE SCALE GENOMIC DNA]</scope>
    <source>
        <strain evidence="2 3">SF4c</strain>
    </source>
</reference>
<name>A0AAE2DK83_PSEFL</name>
<gene>
    <name evidence="2" type="ORF">QS95_18760</name>
</gene>
<evidence type="ECO:0000313" key="2">
    <source>
        <dbReference type="EMBL" id="KIF58624.1"/>
    </source>
</evidence>
<evidence type="ECO:0000256" key="1">
    <source>
        <dbReference type="SAM" id="MobiDB-lite"/>
    </source>
</evidence>
<accession>A0AAE2DK83</accession>
<evidence type="ECO:0000313" key="3">
    <source>
        <dbReference type="Proteomes" id="UP000031587"/>
    </source>
</evidence>
<protein>
    <submittedName>
        <fullName evidence="2">Uncharacterized protein</fullName>
    </submittedName>
</protein>